<feature type="signal peptide" evidence="12">
    <location>
        <begin position="1"/>
        <end position="45"/>
    </location>
</feature>
<dbReference type="EMBL" id="JBGOOL010000009">
    <property type="protein sequence ID" value="MEZ8052425.1"/>
    <property type="molecule type" value="Genomic_DNA"/>
</dbReference>
<proteinExistence type="inferred from homology"/>
<evidence type="ECO:0000256" key="8">
    <source>
        <dbReference type="ARBA" id="ARBA00022971"/>
    </source>
</evidence>
<accession>A0ABV4KJ13</accession>
<comment type="caution">
    <text evidence="13">The sequence shown here is derived from an EMBL/GenBank/DDBJ whole genome shotgun (WGS) entry which is preliminary data.</text>
</comment>
<evidence type="ECO:0000256" key="10">
    <source>
        <dbReference type="ARBA" id="ARBA00026027"/>
    </source>
</evidence>
<keyword evidence="8" id="KW-0184">Conjugation</keyword>
<feature type="transmembrane region" description="Helical" evidence="11">
    <location>
        <begin position="69"/>
        <end position="102"/>
    </location>
</feature>
<evidence type="ECO:0000256" key="1">
    <source>
        <dbReference type="ARBA" id="ARBA00004429"/>
    </source>
</evidence>
<evidence type="ECO:0000256" key="12">
    <source>
        <dbReference type="SAM" id="SignalP"/>
    </source>
</evidence>
<evidence type="ECO:0000256" key="5">
    <source>
        <dbReference type="ARBA" id="ARBA00022475"/>
    </source>
</evidence>
<evidence type="ECO:0000256" key="6">
    <source>
        <dbReference type="ARBA" id="ARBA00022519"/>
    </source>
</evidence>
<dbReference type="InterPro" id="IPR008873">
    <property type="entry name" value="TraA"/>
</dbReference>
<comment type="similarity">
    <text evidence="3">Belongs to the TraA family.</text>
</comment>
<reference evidence="13 14" key="1">
    <citation type="submission" date="2024-06" db="EMBL/GenBank/DDBJ databases">
        <authorList>
            <person name="Steensen K."/>
            <person name="Seneca J."/>
            <person name="Bartlau N."/>
            <person name="Yu A.X."/>
            <person name="Polz M.F."/>
        </authorList>
    </citation>
    <scope>NUCLEOTIDE SEQUENCE [LARGE SCALE GENOMIC DNA]</scope>
    <source>
        <strain evidence="13 14">1F9</strain>
    </source>
</reference>
<keyword evidence="11" id="KW-0812">Transmembrane</keyword>
<keyword evidence="12" id="KW-0732">Signal</keyword>
<sequence length="111" mass="12067">MPLLFTFKGNHMKDKTSRFNLPLTYWRHFCTLLAVYFACASPAYADDLFASGKDTVTNTVGTGSSGEFYILVAGLIGGIIVGIMQKNWVGGIIGFFVGVVFWEVGKGFVGL</sequence>
<keyword evidence="5" id="KW-1003">Cell membrane</keyword>
<keyword evidence="7" id="KW-0964">Secreted</keyword>
<comment type="subcellular location">
    <subcellularLocation>
        <location evidence="1">Cell inner membrane</location>
        <topology evidence="1">Multi-pass membrane protein</topology>
    </subcellularLocation>
    <subcellularLocation>
        <location evidence="2">Secreted</location>
    </subcellularLocation>
</comment>
<evidence type="ECO:0000256" key="7">
    <source>
        <dbReference type="ARBA" id="ARBA00022525"/>
    </source>
</evidence>
<evidence type="ECO:0000256" key="11">
    <source>
        <dbReference type="SAM" id="Phobius"/>
    </source>
</evidence>
<name>A0ABV4KJ13_9VIBR</name>
<comment type="subunit">
    <text evidence="10">Monomer. Interacts with itself to form filaments; also interacts with TraQ.</text>
</comment>
<evidence type="ECO:0000256" key="3">
    <source>
        <dbReference type="ARBA" id="ARBA00009586"/>
    </source>
</evidence>
<evidence type="ECO:0000256" key="9">
    <source>
        <dbReference type="ARBA" id="ARBA00023136"/>
    </source>
</evidence>
<protein>
    <recommendedName>
        <fullName evidence="4">Pilin</fullName>
    </recommendedName>
</protein>
<gene>
    <name evidence="13" type="ORF">ACED57_04590</name>
</gene>
<dbReference type="Proteomes" id="UP001569175">
    <property type="component" value="Unassembled WGS sequence"/>
</dbReference>
<evidence type="ECO:0000313" key="13">
    <source>
        <dbReference type="EMBL" id="MEZ8052425.1"/>
    </source>
</evidence>
<dbReference type="Pfam" id="PF05513">
    <property type="entry name" value="TraA"/>
    <property type="match status" value="1"/>
</dbReference>
<evidence type="ECO:0000256" key="4">
    <source>
        <dbReference type="ARBA" id="ARBA00018586"/>
    </source>
</evidence>
<keyword evidence="11" id="KW-1133">Transmembrane helix</keyword>
<organism evidence="13 14">
    <name type="scientific">Vibrio atlanticus</name>
    <dbReference type="NCBI Taxonomy" id="693153"/>
    <lineage>
        <taxon>Bacteria</taxon>
        <taxon>Pseudomonadati</taxon>
        <taxon>Pseudomonadota</taxon>
        <taxon>Gammaproteobacteria</taxon>
        <taxon>Vibrionales</taxon>
        <taxon>Vibrionaceae</taxon>
        <taxon>Vibrio</taxon>
    </lineage>
</organism>
<dbReference type="RefSeq" id="WP_242441547.1">
    <property type="nucleotide sequence ID" value="NZ_JBFRME010000009.1"/>
</dbReference>
<keyword evidence="14" id="KW-1185">Reference proteome</keyword>
<keyword evidence="9 11" id="KW-0472">Membrane</keyword>
<keyword evidence="6" id="KW-0997">Cell inner membrane</keyword>
<evidence type="ECO:0000256" key="2">
    <source>
        <dbReference type="ARBA" id="ARBA00004613"/>
    </source>
</evidence>
<evidence type="ECO:0000313" key="14">
    <source>
        <dbReference type="Proteomes" id="UP001569175"/>
    </source>
</evidence>
<feature type="chain" id="PRO_5045375704" description="Pilin" evidence="12">
    <location>
        <begin position="46"/>
        <end position="111"/>
    </location>
</feature>